<dbReference type="EMBL" id="CP111026">
    <property type="protein sequence ID" value="WAR27608.1"/>
    <property type="molecule type" value="Genomic_DNA"/>
</dbReference>
<dbReference type="PANTHER" id="PTHR43083:SF6">
    <property type="entry name" value="MANNAN POLYMERASE COMPLEXES SUBUNIT MNN9"/>
    <property type="match status" value="1"/>
</dbReference>
<sequence length="151" mass="17486">MRDNDWVLWIDSDIENVPTDLIQQFLNVSTDVMTVACLVKKNGHTMNYDFNTRRFGDEKCGDYCLPFLRHEGRVVRLDIVGTSVLMVRSDVHRKVRFPEVRERLESEGFAINAKKMGYEIVGLPFVEMSSQKCSAPQLPWKKKRYVQPCVG</sequence>
<keyword evidence="3" id="KW-1185">Reference proteome</keyword>
<evidence type="ECO:0000256" key="1">
    <source>
        <dbReference type="ARBA" id="ARBA00037964"/>
    </source>
</evidence>
<name>A0ABY7G385_MYAAR</name>
<dbReference type="Pfam" id="PF03452">
    <property type="entry name" value="Anp1"/>
    <property type="match status" value="1"/>
</dbReference>
<evidence type="ECO:0000313" key="2">
    <source>
        <dbReference type="EMBL" id="WAR27608.1"/>
    </source>
</evidence>
<protein>
    <submittedName>
        <fullName evidence="2">MNN9-like protein</fullName>
    </submittedName>
</protein>
<dbReference type="Gene3D" id="3.90.550.10">
    <property type="entry name" value="Spore Coat Polysaccharide Biosynthesis Protein SpsA, Chain A"/>
    <property type="match status" value="2"/>
</dbReference>
<evidence type="ECO:0000313" key="3">
    <source>
        <dbReference type="Proteomes" id="UP001164746"/>
    </source>
</evidence>
<organism evidence="2 3">
    <name type="scientific">Mya arenaria</name>
    <name type="common">Soft-shell clam</name>
    <dbReference type="NCBI Taxonomy" id="6604"/>
    <lineage>
        <taxon>Eukaryota</taxon>
        <taxon>Metazoa</taxon>
        <taxon>Spiralia</taxon>
        <taxon>Lophotrochozoa</taxon>
        <taxon>Mollusca</taxon>
        <taxon>Bivalvia</taxon>
        <taxon>Autobranchia</taxon>
        <taxon>Heteroconchia</taxon>
        <taxon>Euheterodonta</taxon>
        <taxon>Imparidentia</taxon>
        <taxon>Neoheterodontei</taxon>
        <taxon>Myida</taxon>
        <taxon>Myoidea</taxon>
        <taxon>Myidae</taxon>
        <taxon>Mya</taxon>
    </lineage>
</organism>
<reference evidence="2" key="1">
    <citation type="submission" date="2022-11" db="EMBL/GenBank/DDBJ databases">
        <title>Centuries of genome instability and evolution in soft-shell clam transmissible cancer (bioRxiv).</title>
        <authorList>
            <person name="Hart S.F.M."/>
            <person name="Yonemitsu M.A."/>
            <person name="Giersch R.M."/>
            <person name="Beal B.F."/>
            <person name="Arriagada G."/>
            <person name="Davis B.W."/>
            <person name="Ostrander E.A."/>
            <person name="Goff S.P."/>
            <person name="Metzger M.J."/>
        </authorList>
    </citation>
    <scope>NUCLEOTIDE SEQUENCE</scope>
    <source>
        <strain evidence="2">MELC-2E11</strain>
        <tissue evidence="2">Siphon/mantle</tissue>
    </source>
</reference>
<comment type="similarity">
    <text evidence="1">Belongs to the ANP1/MMN9/VAN1 family.</text>
</comment>
<dbReference type="PANTHER" id="PTHR43083">
    <property type="entry name" value="MANNAN POLYMERASE II"/>
    <property type="match status" value="1"/>
</dbReference>
<dbReference type="Proteomes" id="UP001164746">
    <property type="component" value="Chromosome 15"/>
</dbReference>
<dbReference type="InterPro" id="IPR052086">
    <property type="entry name" value="Mannan_Polymerase_Subunit"/>
</dbReference>
<gene>
    <name evidence="2" type="ORF">MAR_013312</name>
</gene>
<accession>A0ABY7G385</accession>
<proteinExistence type="inferred from homology"/>
<dbReference type="InterPro" id="IPR029044">
    <property type="entry name" value="Nucleotide-diphossugar_trans"/>
</dbReference>
<dbReference type="SUPFAM" id="SSF53448">
    <property type="entry name" value="Nucleotide-diphospho-sugar transferases"/>
    <property type="match status" value="1"/>
</dbReference>